<dbReference type="InterPro" id="IPR036271">
    <property type="entry name" value="Tet_transcr_reg_TetR-rel_C_sf"/>
</dbReference>
<dbReference type="Gene3D" id="1.10.357.10">
    <property type="entry name" value="Tetracycline Repressor, domain 2"/>
    <property type="match status" value="1"/>
</dbReference>
<evidence type="ECO:0000313" key="1">
    <source>
        <dbReference type="EMBL" id="GAG19720.1"/>
    </source>
</evidence>
<comment type="caution">
    <text evidence="1">The sequence shown here is derived from an EMBL/GenBank/DDBJ whole genome shotgun (WGS) entry which is preliminary data.</text>
</comment>
<accession>X0VN93</accession>
<sequence length="100" mass="10924">ALVAREVMLPGGVMQDHFMEFLAPRLGGSLPGLLEKEQQGGRMRNDFDPSIAALLLLSSCVFPFIARDLAEKALDVHFDSSGMQKLEQHITSLLDRGLSA</sequence>
<organism evidence="1">
    <name type="scientific">marine sediment metagenome</name>
    <dbReference type="NCBI Taxonomy" id="412755"/>
    <lineage>
        <taxon>unclassified sequences</taxon>
        <taxon>metagenomes</taxon>
        <taxon>ecological metagenomes</taxon>
    </lineage>
</organism>
<reference evidence="1" key="1">
    <citation type="journal article" date="2014" name="Front. Microbiol.">
        <title>High frequency of phylogenetically diverse reductive dehalogenase-homologous genes in deep subseafloor sedimentary metagenomes.</title>
        <authorList>
            <person name="Kawai M."/>
            <person name="Futagami T."/>
            <person name="Toyoda A."/>
            <person name="Takaki Y."/>
            <person name="Nishi S."/>
            <person name="Hori S."/>
            <person name="Arai W."/>
            <person name="Tsubouchi T."/>
            <person name="Morono Y."/>
            <person name="Uchiyama I."/>
            <person name="Ito T."/>
            <person name="Fujiyama A."/>
            <person name="Inagaki F."/>
            <person name="Takami H."/>
        </authorList>
    </citation>
    <scope>NUCLEOTIDE SEQUENCE</scope>
    <source>
        <strain evidence="1">Expedition CK06-06</strain>
    </source>
</reference>
<evidence type="ECO:0008006" key="2">
    <source>
        <dbReference type="Google" id="ProtNLM"/>
    </source>
</evidence>
<dbReference type="AlphaFoldDB" id="X0VN93"/>
<dbReference type="EMBL" id="BARS01038184">
    <property type="protein sequence ID" value="GAG19720.1"/>
    <property type="molecule type" value="Genomic_DNA"/>
</dbReference>
<proteinExistence type="predicted"/>
<feature type="non-terminal residue" evidence="1">
    <location>
        <position position="1"/>
    </location>
</feature>
<gene>
    <name evidence="1" type="ORF">S01H1_58451</name>
</gene>
<name>X0VN93_9ZZZZ</name>
<protein>
    <recommendedName>
        <fullName evidence="2">TetR/AcrR family transcriptional regulator</fullName>
    </recommendedName>
</protein>
<dbReference type="SUPFAM" id="SSF48498">
    <property type="entry name" value="Tetracyclin repressor-like, C-terminal domain"/>
    <property type="match status" value="1"/>
</dbReference>